<sequence>MRASEYLGQIKILTLRIAQKQGELERIRNEASGIRAMAYDSDRVQSSPTDRMPDLVIRCIEIEKEIQEDIERNIEIRHQIINQIQGLPDIRHVQVLYSKYVELKDNSDIASEMSYAEDYVRKLIGIALGEFERRYRRSFRRVVTFTAPERSKNWSGRKRK</sequence>
<dbReference type="Proteomes" id="UP000481852">
    <property type="component" value="Unassembled WGS sequence"/>
</dbReference>
<protein>
    <submittedName>
        <fullName evidence="1">Uncharacterized protein</fullName>
    </submittedName>
</protein>
<dbReference type="RefSeq" id="WP_154521871.1">
    <property type="nucleotide sequence ID" value="NZ_VULZ01000001.1"/>
</dbReference>
<keyword evidence="2" id="KW-1185">Reference proteome</keyword>
<accession>A0A6L5X072</accession>
<proteinExistence type="predicted"/>
<evidence type="ECO:0000313" key="2">
    <source>
        <dbReference type="Proteomes" id="UP000481852"/>
    </source>
</evidence>
<comment type="caution">
    <text evidence="1">The sequence shown here is derived from an EMBL/GenBank/DDBJ whole genome shotgun (WGS) entry which is preliminary data.</text>
</comment>
<evidence type="ECO:0000313" key="1">
    <source>
        <dbReference type="EMBL" id="MSS13650.1"/>
    </source>
</evidence>
<reference evidence="1 2" key="1">
    <citation type="submission" date="2019-08" db="EMBL/GenBank/DDBJ databases">
        <title>In-depth cultivation of the pig gut microbiome towards novel bacterial diversity and tailored functional studies.</title>
        <authorList>
            <person name="Wylensek D."/>
            <person name="Hitch T.C.A."/>
            <person name="Clavel T."/>
        </authorList>
    </citation>
    <scope>NUCLEOTIDE SEQUENCE [LARGE SCALE GENOMIC DNA]</scope>
    <source>
        <strain evidence="1 2">Oil+RF-744-WCA-WT-11</strain>
    </source>
</reference>
<dbReference type="EMBL" id="VULZ01000001">
    <property type="protein sequence ID" value="MSS13650.1"/>
    <property type="molecule type" value="Genomic_DNA"/>
</dbReference>
<gene>
    <name evidence="1" type="ORF">FYJ35_01055</name>
</gene>
<organism evidence="1 2">
    <name type="scientific">Porcincola intestinalis</name>
    <dbReference type="NCBI Taxonomy" id="2606632"/>
    <lineage>
        <taxon>Bacteria</taxon>
        <taxon>Bacillati</taxon>
        <taxon>Bacillota</taxon>
        <taxon>Clostridia</taxon>
        <taxon>Lachnospirales</taxon>
        <taxon>Lachnospiraceae</taxon>
        <taxon>Porcincola</taxon>
    </lineage>
</organism>
<name>A0A6L5X072_9FIRM</name>
<dbReference type="AlphaFoldDB" id="A0A6L5X072"/>